<comment type="caution">
    <text evidence="2">The sequence shown here is derived from an EMBL/GenBank/DDBJ whole genome shotgun (WGS) entry which is preliminary data.</text>
</comment>
<dbReference type="STRING" id="1306953.J121_2104"/>
<feature type="compositionally biased region" description="Polar residues" evidence="1">
    <location>
        <begin position="1"/>
        <end position="25"/>
    </location>
</feature>
<accession>A0A0L1KAL4</accession>
<dbReference type="RefSeq" id="WP_050601058.1">
    <property type="nucleotide sequence ID" value="NZ_JYNE01000027.1"/>
</dbReference>
<dbReference type="PATRIC" id="fig|1306953.7.peg.2180"/>
<dbReference type="GeneID" id="93685827"/>
<evidence type="ECO:0000256" key="1">
    <source>
        <dbReference type="SAM" id="MobiDB-lite"/>
    </source>
</evidence>
<gene>
    <name evidence="2" type="ORF">J121_2104</name>
</gene>
<organism evidence="2 3">
    <name type="scientific">Qipengyuania citrea LAMA 915</name>
    <dbReference type="NCBI Taxonomy" id="1306953"/>
    <lineage>
        <taxon>Bacteria</taxon>
        <taxon>Pseudomonadati</taxon>
        <taxon>Pseudomonadota</taxon>
        <taxon>Alphaproteobacteria</taxon>
        <taxon>Sphingomonadales</taxon>
        <taxon>Erythrobacteraceae</taxon>
        <taxon>Qipengyuania</taxon>
    </lineage>
</organism>
<proteinExistence type="predicted"/>
<sequence>MSNPDPTKPTPNSEKFKPQNVQDPVSTVEPPTANADKPADTGGQDLPRGSQSEVGRKSRNRS</sequence>
<evidence type="ECO:0000313" key="2">
    <source>
        <dbReference type="EMBL" id="KNH01090.1"/>
    </source>
</evidence>
<reference evidence="2" key="1">
    <citation type="submission" date="2015-02" db="EMBL/GenBank/DDBJ databases">
        <authorList>
            <person name="Chooi Y.-H."/>
        </authorList>
    </citation>
    <scope>NUCLEOTIDE SEQUENCE [LARGE SCALE GENOMIC DNA]</scope>
    <source>
        <strain evidence="2">LAMA 915</strain>
    </source>
</reference>
<dbReference type="AlphaFoldDB" id="A0A0L1KAL4"/>
<protein>
    <submittedName>
        <fullName evidence="2">Uncharacterized protein</fullName>
    </submittedName>
</protein>
<name>A0A0L1KAL4_9SPHN</name>
<dbReference type="Proteomes" id="UP000037446">
    <property type="component" value="Unassembled WGS sequence"/>
</dbReference>
<dbReference type="EMBL" id="JYNE01000027">
    <property type="protein sequence ID" value="KNH01090.1"/>
    <property type="molecule type" value="Genomic_DNA"/>
</dbReference>
<evidence type="ECO:0000313" key="3">
    <source>
        <dbReference type="Proteomes" id="UP000037446"/>
    </source>
</evidence>
<feature type="region of interest" description="Disordered" evidence="1">
    <location>
        <begin position="1"/>
        <end position="62"/>
    </location>
</feature>